<feature type="compositionally biased region" description="Polar residues" evidence="2">
    <location>
        <begin position="1221"/>
        <end position="1232"/>
    </location>
</feature>
<evidence type="ECO:0000313" key="3">
    <source>
        <dbReference type="EMBL" id="CDW72956.1"/>
    </source>
</evidence>
<protein>
    <submittedName>
        <fullName evidence="3">Uncharacterized protein</fullName>
    </submittedName>
</protein>
<keyword evidence="4" id="KW-1185">Reference proteome</keyword>
<name>A0A077ZWT2_STYLE</name>
<evidence type="ECO:0000256" key="2">
    <source>
        <dbReference type="SAM" id="MobiDB-lite"/>
    </source>
</evidence>
<accession>A0A077ZWT2</accession>
<feature type="region of interest" description="Disordered" evidence="2">
    <location>
        <begin position="57"/>
        <end position="81"/>
    </location>
</feature>
<feature type="compositionally biased region" description="Polar residues" evidence="2">
    <location>
        <begin position="959"/>
        <end position="981"/>
    </location>
</feature>
<feature type="region of interest" description="Disordered" evidence="2">
    <location>
        <begin position="182"/>
        <end position="203"/>
    </location>
</feature>
<organism evidence="3 4">
    <name type="scientific">Stylonychia lemnae</name>
    <name type="common">Ciliate</name>
    <dbReference type="NCBI Taxonomy" id="5949"/>
    <lineage>
        <taxon>Eukaryota</taxon>
        <taxon>Sar</taxon>
        <taxon>Alveolata</taxon>
        <taxon>Ciliophora</taxon>
        <taxon>Intramacronucleata</taxon>
        <taxon>Spirotrichea</taxon>
        <taxon>Stichotrichia</taxon>
        <taxon>Sporadotrichida</taxon>
        <taxon>Oxytrichidae</taxon>
        <taxon>Stylonychinae</taxon>
        <taxon>Stylonychia</taxon>
    </lineage>
</organism>
<feature type="coiled-coil region" evidence="1">
    <location>
        <begin position="606"/>
        <end position="725"/>
    </location>
</feature>
<feature type="region of interest" description="Disordered" evidence="2">
    <location>
        <begin position="1218"/>
        <end position="1309"/>
    </location>
</feature>
<feature type="coiled-coil region" evidence="1">
    <location>
        <begin position="431"/>
        <end position="458"/>
    </location>
</feature>
<dbReference type="Proteomes" id="UP000039865">
    <property type="component" value="Unassembled WGS sequence"/>
</dbReference>
<evidence type="ECO:0000313" key="4">
    <source>
        <dbReference type="Proteomes" id="UP000039865"/>
    </source>
</evidence>
<feature type="region of interest" description="Disordered" evidence="2">
    <location>
        <begin position="1029"/>
        <end position="1052"/>
    </location>
</feature>
<feature type="coiled-coil region" evidence="1">
    <location>
        <begin position="513"/>
        <end position="557"/>
    </location>
</feature>
<proteinExistence type="predicted"/>
<feature type="compositionally biased region" description="Polar residues" evidence="2">
    <location>
        <begin position="99"/>
        <end position="114"/>
    </location>
</feature>
<sequence>MNDLVEFQRQVKNFIDQLNSQYLQQSAPQQQRQELFDYLLKYQNKLISVITKVQQSVHQKQTNPVRKSMNHSKNRQEQFQDPQIIQNQQSLERRQQHFASIQPLSDRQKSNNSKNKGREISKSSKQAAPDIKLDQDYQQQNLHLQVPKHVQNQSIQKFQLNVPIISNNVENRQIRHSSHVPLPQSFRNNRNSFNNKRNKQESEPLQYEDIQLKEFKTNVKTRNQMNLVDNQGKQPNSYQTRNISDYNRLNTEMSSTNTYKLVSPLSVDDQNLIPQKSNSKSKNIIHVSSFNERQDTDEKSINFYNKKQHTQQLPLQMNFTGNQRSLNSTSQARSHKIQEQYEQYQRDTQKIQIEVEKEKIFLQNQLINTDIKSQERDSERRDRQRTISNDSYQQFVDLKNIVHQQAIQLNQKEVHYKLKMKEYKDRYKGKITEYKKYIEKLKVQLNDSKKQIEIERQQNQNINFMPLDNHKFYDSLIQALDSELEYDDPDIEHKILFDLRKFTDKLQIQSQAIIQYEKILEDSRDDIKRLEDQVQVLKKAKNQENEKQKQIIQYQIQSQKFERQKLSQKTLDITQRFDKLKNEIKKVQAKRMEKTMIDLPKSISNSPIVENRIKQLEQKERELQDREDQIKRVEAEQKFLMIDQYQKSIEKQKEEIQRLTVETQRLNINQEEESVIQNLKEKFDQIQGKLEHKNLGESTELKRDIDLIKRQLLELNEMSKQQQQQQSPIQVRRMQDRMNSHNSRLSTDRQSIEEQIKTRGFKLGMNARLSQNGYPVDSSACFDSLHDVCNHQIDELKKTLKHLSQERDQLIDQLEESRDMYQQALNEKMELEIHYNSKQNEVAYLHKYLDESEQEIRSLKQALEDQFNQMKIEIDSLEQKLKKSKDKKKAIEEKMELKELQQQQLLLMSSKENSSFYMGGLIGTPGAHLSHNQSISHDNTSQNYRRYQVDNLTDRPQKNPDQMSRSNSRNKHQGMNPSNSNTNIIAVINIGSDQMLSPVSANRNNTNQSSQSQLAQVNQLKIIENQQQLQNAASPNNTVQGSSKSQKSKPIRPIQIQVPKDDEQLPQRIHQNQFKESLLEQAENDQHYQFINNQINPNQNNSLDYDDDIMDGISASTDQQQKSGDFRKMSSVNNSLEQLQNQNQAHESNDRKIIKYEEMHFQSQSNHQVMSINQHRDSNVTSQLFENNQAILTPNSYLMLNFKNENMFDLQQNDIDIGNTFRPQPSTTSLQNKTKKIDLGEMQSNKSENKPQTKPNYLMFEDQEYEQSQKQQEGASYKQDQNNQNDDENCNQENEALQADNLDDSFQFQ</sequence>
<dbReference type="EMBL" id="CCKQ01001856">
    <property type="protein sequence ID" value="CDW72956.1"/>
    <property type="molecule type" value="Genomic_DNA"/>
</dbReference>
<feature type="region of interest" description="Disordered" evidence="2">
    <location>
        <begin position="951"/>
        <end position="981"/>
    </location>
</feature>
<evidence type="ECO:0000256" key="1">
    <source>
        <dbReference type="SAM" id="Coils"/>
    </source>
</evidence>
<feature type="coiled-coil region" evidence="1">
    <location>
        <begin position="786"/>
        <end position="903"/>
    </location>
</feature>
<feature type="compositionally biased region" description="Low complexity" evidence="2">
    <location>
        <begin position="185"/>
        <end position="195"/>
    </location>
</feature>
<feature type="region of interest" description="Disordered" evidence="2">
    <location>
        <begin position="99"/>
        <end position="130"/>
    </location>
</feature>
<keyword evidence="1" id="KW-0175">Coiled coil</keyword>
<gene>
    <name evidence="3" type="primary">Contig11784.g12599</name>
    <name evidence="3" type="ORF">STYLEM_1924</name>
</gene>
<dbReference type="InParanoid" id="A0A077ZWT2"/>
<reference evidence="3 4" key="1">
    <citation type="submission" date="2014-06" db="EMBL/GenBank/DDBJ databases">
        <authorList>
            <person name="Swart Estienne"/>
        </authorList>
    </citation>
    <scope>NUCLEOTIDE SEQUENCE [LARGE SCALE GENOMIC DNA]</scope>
    <source>
        <strain evidence="3 4">130c</strain>
    </source>
</reference>
<dbReference type="OMA" id="MACIESI"/>
<feature type="compositionally biased region" description="Polar residues" evidence="2">
    <location>
        <begin position="1029"/>
        <end position="1045"/>
    </location>
</feature>
<feature type="compositionally biased region" description="Polar residues" evidence="2">
    <location>
        <begin position="1242"/>
        <end position="1255"/>
    </location>
</feature>